<sequence>MRLCCFSLKGGVGRTTLALNLAGCYARDPRLRVLVNDRDPQGGASAFAALSDETPFSVGRSRSPGFNIEIADTPPRLPDNEIIPEADLYLVPTLLDGASFLIFLRTVEVLEKKGKRYLPIANRANEKRASHRRRLDHPKMDGAVLVRDRALIADCYEQGQTVFDAADRWALKAQEEIHGLAVRVRKTLKRDGKGRAAA</sequence>
<dbReference type="InterPro" id="IPR027417">
    <property type="entry name" value="P-loop_NTPase"/>
</dbReference>
<evidence type="ECO:0000313" key="3">
    <source>
        <dbReference type="Proteomes" id="UP000294796"/>
    </source>
</evidence>
<reference evidence="2 3" key="1">
    <citation type="submission" date="2019-03" db="EMBL/GenBank/DDBJ databases">
        <title>Luteimonas zhaokaii sp.nov., isolated from the rectal contents of Plateau pika in Yushu, Qinghai Province, China.</title>
        <authorList>
            <person name="Zhang G."/>
        </authorList>
    </citation>
    <scope>NUCLEOTIDE SEQUENCE [LARGE SCALE GENOMIC DNA]</scope>
    <source>
        <strain evidence="2 3">B9</strain>
    </source>
</reference>
<keyword evidence="3" id="KW-1185">Reference proteome</keyword>
<dbReference type="InterPro" id="IPR050678">
    <property type="entry name" value="DNA_Partitioning_ATPase"/>
</dbReference>
<dbReference type="Gene3D" id="3.40.50.300">
    <property type="entry name" value="P-loop containing nucleotide triphosphate hydrolases"/>
    <property type="match status" value="1"/>
</dbReference>
<dbReference type="OrthoDB" id="9799330at2"/>
<dbReference type="EMBL" id="SMTF01000001">
    <property type="protein sequence ID" value="TDK28765.1"/>
    <property type="molecule type" value="Genomic_DNA"/>
</dbReference>
<dbReference type="Proteomes" id="UP000294796">
    <property type="component" value="Unassembled WGS sequence"/>
</dbReference>
<evidence type="ECO:0000259" key="1">
    <source>
        <dbReference type="Pfam" id="PF01656"/>
    </source>
</evidence>
<protein>
    <submittedName>
        <fullName evidence="2">ParA family protein</fullName>
    </submittedName>
</protein>
<dbReference type="PANTHER" id="PTHR13696:SF52">
    <property type="entry name" value="PARA FAMILY PROTEIN CT_582"/>
    <property type="match status" value="1"/>
</dbReference>
<dbReference type="AlphaFoldDB" id="A0A4V3AN09"/>
<dbReference type="Pfam" id="PF01656">
    <property type="entry name" value="CbiA"/>
    <property type="match status" value="1"/>
</dbReference>
<evidence type="ECO:0000313" key="2">
    <source>
        <dbReference type="EMBL" id="TDK28765.1"/>
    </source>
</evidence>
<proteinExistence type="predicted"/>
<accession>A0A4V3AN09</accession>
<organism evidence="2 3">
    <name type="scientific">Luteimonas aestuarii</name>
    <dbReference type="NCBI Taxonomy" id="453837"/>
    <lineage>
        <taxon>Bacteria</taxon>
        <taxon>Pseudomonadati</taxon>
        <taxon>Pseudomonadota</taxon>
        <taxon>Gammaproteobacteria</taxon>
        <taxon>Lysobacterales</taxon>
        <taxon>Lysobacteraceae</taxon>
        <taxon>Luteimonas</taxon>
    </lineage>
</organism>
<dbReference type="InterPro" id="IPR002586">
    <property type="entry name" value="CobQ/CobB/MinD/ParA_Nub-bd_dom"/>
</dbReference>
<dbReference type="CDD" id="cd02042">
    <property type="entry name" value="ParAB_family"/>
    <property type="match status" value="1"/>
</dbReference>
<gene>
    <name evidence="2" type="ORF">E2F46_01290</name>
</gene>
<comment type="caution">
    <text evidence="2">The sequence shown here is derived from an EMBL/GenBank/DDBJ whole genome shotgun (WGS) entry which is preliminary data.</text>
</comment>
<dbReference type="PANTHER" id="PTHR13696">
    <property type="entry name" value="P-LOOP CONTAINING NUCLEOSIDE TRIPHOSPHATE HYDROLASE"/>
    <property type="match status" value="1"/>
</dbReference>
<name>A0A4V3AN09_9GAMM</name>
<feature type="domain" description="CobQ/CobB/MinD/ParA nucleotide binding" evidence="1">
    <location>
        <begin position="6"/>
        <end position="126"/>
    </location>
</feature>
<dbReference type="SUPFAM" id="SSF52540">
    <property type="entry name" value="P-loop containing nucleoside triphosphate hydrolases"/>
    <property type="match status" value="1"/>
</dbReference>